<feature type="chain" id="PRO_5022771244" evidence="2">
    <location>
        <begin position="24"/>
        <end position="262"/>
    </location>
</feature>
<accession>A0A5B7DR84</accession>
<reference evidence="3 4" key="1">
    <citation type="submission" date="2019-05" db="EMBL/GenBank/DDBJ databases">
        <title>Another draft genome of Portunus trituberculatus and its Hox gene families provides insights of decapod evolution.</title>
        <authorList>
            <person name="Jeong J.-H."/>
            <person name="Song I."/>
            <person name="Kim S."/>
            <person name="Choi T."/>
            <person name="Kim D."/>
            <person name="Ryu S."/>
            <person name="Kim W."/>
        </authorList>
    </citation>
    <scope>NUCLEOTIDE SEQUENCE [LARGE SCALE GENOMIC DNA]</scope>
    <source>
        <tissue evidence="3">Muscle</tissue>
    </source>
</reference>
<protein>
    <submittedName>
        <fullName evidence="3">Uncharacterized protein</fullName>
    </submittedName>
</protein>
<evidence type="ECO:0000313" key="3">
    <source>
        <dbReference type="EMBL" id="MPC23436.1"/>
    </source>
</evidence>
<gene>
    <name evidence="3" type="ORF">E2C01_016485</name>
</gene>
<dbReference type="Proteomes" id="UP000324222">
    <property type="component" value="Unassembled WGS sequence"/>
</dbReference>
<evidence type="ECO:0000256" key="2">
    <source>
        <dbReference type="SAM" id="SignalP"/>
    </source>
</evidence>
<feature type="signal peptide" evidence="2">
    <location>
        <begin position="1"/>
        <end position="23"/>
    </location>
</feature>
<dbReference type="EMBL" id="VSRR010001206">
    <property type="protein sequence ID" value="MPC23436.1"/>
    <property type="molecule type" value="Genomic_DNA"/>
</dbReference>
<evidence type="ECO:0000256" key="1">
    <source>
        <dbReference type="SAM" id="MobiDB-lite"/>
    </source>
</evidence>
<dbReference type="AlphaFoldDB" id="A0A5B7DR84"/>
<feature type="compositionally biased region" description="Acidic residues" evidence="1">
    <location>
        <begin position="77"/>
        <end position="124"/>
    </location>
</feature>
<organism evidence="3 4">
    <name type="scientific">Portunus trituberculatus</name>
    <name type="common">Swimming crab</name>
    <name type="synonym">Neptunus trituberculatus</name>
    <dbReference type="NCBI Taxonomy" id="210409"/>
    <lineage>
        <taxon>Eukaryota</taxon>
        <taxon>Metazoa</taxon>
        <taxon>Ecdysozoa</taxon>
        <taxon>Arthropoda</taxon>
        <taxon>Crustacea</taxon>
        <taxon>Multicrustacea</taxon>
        <taxon>Malacostraca</taxon>
        <taxon>Eumalacostraca</taxon>
        <taxon>Eucarida</taxon>
        <taxon>Decapoda</taxon>
        <taxon>Pleocyemata</taxon>
        <taxon>Brachyura</taxon>
        <taxon>Eubrachyura</taxon>
        <taxon>Portunoidea</taxon>
        <taxon>Portunidae</taxon>
        <taxon>Portuninae</taxon>
        <taxon>Portunus</taxon>
    </lineage>
</organism>
<keyword evidence="2" id="KW-0732">Signal</keyword>
<evidence type="ECO:0000313" key="4">
    <source>
        <dbReference type="Proteomes" id="UP000324222"/>
    </source>
</evidence>
<proteinExistence type="predicted"/>
<sequence>MQVMRFLFLTVCCWMLQATWMRAAEVYSSLRMSRRDTVPATDSIKDMWDLEERPEKQLRKVVTEQFYASAPLNVDFDEDSYENEDGTSDDEDESSVYEEESSDDDKDAREDEDTQEEELVDSEETQTNNGFEKDGECVMYINKLASIMMKKNIGTHIIRESDKAQYLRSGWHVVDPAQPGAVRIVCGGEEAHIGLADHCLVWRDGRPSLEKEEDVTAMLASGQYTVVSHKSHPGSQRVSCDNLRGFFIVPSHKKNLATEAGQ</sequence>
<keyword evidence="4" id="KW-1185">Reference proteome</keyword>
<comment type="caution">
    <text evidence="3">The sequence shown here is derived from an EMBL/GenBank/DDBJ whole genome shotgun (WGS) entry which is preliminary data.</text>
</comment>
<name>A0A5B7DR84_PORTR</name>
<feature type="region of interest" description="Disordered" evidence="1">
    <location>
        <begin position="77"/>
        <end position="131"/>
    </location>
</feature>